<evidence type="ECO:0000256" key="5">
    <source>
        <dbReference type="ARBA" id="ARBA00022989"/>
    </source>
</evidence>
<comment type="subcellular location">
    <subcellularLocation>
        <location evidence="1">Cell membrane</location>
        <topology evidence="1">Multi-pass membrane protein</topology>
    </subcellularLocation>
</comment>
<evidence type="ECO:0000313" key="9">
    <source>
        <dbReference type="EMBL" id="GIJ21042.1"/>
    </source>
</evidence>
<feature type="transmembrane region" description="Helical" evidence="7">
    <location>
        <begin position="160"/>
        <end position="184"/>
    </location>
</feature>
<feature type="transmembrane region" description="Helical" evidence="7">
    <location>
        <begin position="261"/>
        <end position="282"/>
    </location>
</feature>
<organism evidence="9 10">
    <name type="scientific">Micromonospora lutea</name>
    <dbReference type="NCBI Taxonomy" id="419825"/>
    <lineage>
        <taxon>Bacteria</taxon>
        <taxon>Bacillati</taxon>
        <taxon>Actinomycetota</taxon>
        <taxon>Actinomycetes</taxon>
        <taxon>Micromonosporales</taxon>
        <taxon>Micromonosporaceae</taxon>
        <taxon>Micromonospora</taxon>
    </lineage>
</organism>
<name>A0ABQ4ISY9_9ACTN</name>
<keyword evidence="10" id="KW-1185">Reference proteome</keyword>
<dbReference type="PROSITE" id="PS00211">
    <property type="entry name" value="ABC_TRANSPORTER_1"/>
    <property type="match status" value="1"/>
</dbReference>
<dbReference type="Gene3D" id="1.20.1560.10">
    <property type="entry name" value="ABC transporter type 1, transmembrane domain"/>
    <property type="match status" value="1"/>
</dbReference>
<sequence length="615" mass="66981">MSRSLLEVTRGRIRLLRQLTVARRWLVVGMLTAYTVEALLPAINAWVTGHLVTVIGDDPDGSRLRMAILLLGSCMFAINVTSALRAVITGVVIRRIDGWTRQRVRQLARTPEQIGHLESETFQDDARRAADPGKGVGRTRSVGTAAVGQVTLLFKFLGAVAAAVVVATFSVPLAVALLTVSVFVRARVRRQWIALVAVKDAQAHNERRLGYLTRLTVGQEAKEVKLFGLAHWVTRRRQALAYHAAAPTWRALWRVLRHQKLTIFLLAGSAGLALWIPASAVLDGRIDAGRMVTMIVAGWAVLAIGFLGFEAFDIEYGLGAVSALDRLMLRHGHATVSDRLPPPATPVAPQGVPEVRFEHVHFAYRDGRPVLDDLCLTLSAGERVALVGPNGVGKTTLIKLLAGLYQPTAGRITVDGHDLRDLDLADWRRSLATVFQDFLRYPASIADNVALAAPEAVADRAGVEQALQAAGADFVGRLPEGLDTSLWRAGSEGTELSGGEWQRIAIARALFAVRNGRRILVLDEPTAHLDVRAETAFYQHVVSSVSTATVVLISHRLSTVRSADRIVLLRAGRIAEQGSHDELMATDGEYRRMFLLQGSRFTDTPAAQPQSVGRH</sequence>
<feature type="domain" description="ABC transporter" evidence="8">
    <location>
        <begin position="355"/>
        <end position="596"/>
    </location>
</feature>
<dbReference type="Proteomes" id="UP000643165">
    <property type="component" value="Unassembled WGS sequence"/>
</dbReference>
<keyword evidence="3" id="KW-0547">Nucleotide-binding</keyword>
<dbReference type="PANTHER" id="PTHR24221">
    <property type="entry name" value="ATP-BINDING CASSETTE SUB-FAMILY B"/>
    <property type="match status" value="1"/>
</dbReference>
<protein>
    <submittedName>
        <fullName evidence="9">Multidrug ABC transporter permease</fullName>
    </submittedName>
</protein>
<proteinExistence type="predicted"/>
<reference evidence="9 10" key="1">
    <citation type="submission" date="2021-01" db="EMBL/GenBank/DDBJ databases">
        <title>Whole genome shotgun sequence of Verrucosispora lutea NBRC 106530.</title>
        <authorList>
            <person name="Komaki H."/>
            <person name="Tamura T."/>
        </authorList>
    </citation>
    <scope>NUCLEOTIDE SEQUENCE [LARGE SCALE GENOMIC DNA]</scope>
    <source>
        <strain evidence="9 10">NBRC 106530</strain>
    </source>
</reference>
<dbReference type="InterPro" id="IPR036640">
    <property type="entry name" value="ABC1_TM_sf"/>
</dbReference>
<keyword evidence="4" id="KW-0067">ATP-binding</keyword>
<dbReference type="InterPro" id="IPR003593">
    <property type="entry name" value="AAA+_ATPase"/>
</dbReference>
<feature type="transmembrane region" description="Helical" evidence="7">
    <location>
        <begin position="288"/>
        <end position="309"/>
    </location>
</feature>
<evidence type="ECO:0000256" key="7">
    <source>
        <dbReference type="SAM" id="Phobius"/>
    </source>
</evidence>
<evidence type="ECO:0000256" key="4">
    <source>
        <dbReference type="ARBA" id="ARBA00022840"/>
    </source>
</evidence>
<dbReference type="Gene3D" id="3.40.50.300">
    <property type="entry name" value="P-loop containing nucleotide triphosphate hydrolases"/>
    <property type="match status" value="1"/>
</dbReference>
<keyword evidence="6 7" id="KW-0472">Membrane</keyword>
<evidence type="ECO:0000259" key="8">
    <source>
        <dbReference type="PROSITE" id="PS50893"/>
    </source>
</evidence>
<gene>
    <name evidence="9" type="ORF">Vlu01_16660</name>
</gene>
<evidence type="ECO:0000256" key="6">
    <source>
        <dbReference type="ARBA" id="ARBA00023136"/>
    </source>
</evidence>
<feature type="transmembrane region" description="Helical" evidence="7">
    <location>
        <begin position="67"/>
        <end position="93"/>
    </location>
</feature>
<dbReference type="InterPro" id="IPR003439">
    <property type="entry name" value="ABC_transporter-like_ATP-bd"/>
</dbReference>
<keyword evidence="2 7" id="KW-0812">Transmembrane</keyword>
<dbReference type="SMART" id="SM00382">
    <property type="entry name" value="AAA"/>
    <property type="match status" value="1"/>
</dbReference>
<evidence type="ECO:0000313" key="10">
    <source>
        <dbReference type="Proteomes" id="UP000643165"/>
    </source>
</evidence>
<keyword evidence="5 7" id="KW-1133">Transmembrane helix</keyword>
<dbReference type="PANTHER" id="PTHR24221:SF654">
    <property type="entry name" value="ATP-BINDING CASSETTE SUB-FAMILY B MEMBER 6"/>
    <property type="match status" value="1"/>
</dbReference>
<evidence type="ECO:0000256" key="3">
    <source>
        <dbReference type="ARBA" id="ARBA00022741"/>
    </source>
</evidence>
<dbReference type="PROSITE" id="PS50893">
    <property type="entry name" value="ABC_TRANSPORTER_2"/>
    <property type="match status" value="1"/>
</dbReference>
<dbReference type="InterPro" id="IPR039421">
    <property type="entry name" value="Type_1_exporter"/>
</dbReference>
<dbReference type="Pfam" id="PF00005">
    <property type="entry name" value="ABC_tran"/>
    <property type="match status" value="1"/>
</dbReference>
<dbReference type="InterPro" id="IPR027417">
    <property type="entry name" value="P-loop_NTPase"/>
</dbReference>
<feature type="transmembrane region" description="Helical" evidence="7">
    <location>
        <begin position="21"/>
        <end position="47"/>
    </location>
</feature>
<comment type="caution">
    <text evidence="9">The sequence shown here is derived from an EMBL/GenBank/DDBJ whole genome shotgun (WGS) entry which is preliminary data.</text>
</comment>
<evidence type="ECO:0000256" key="1">
    <source>
        <dbReference type="ARBA" id="ARBA00004651"/>
    </source>
</evidence>
<evidence type="ECO:0000256" key="2">
    <source>
        <dbReference type="ARBA" id="ARBA00022692"/>
    </source>
</evidence>
<dbReference type="EMBL" id="BOPB01000009">
    <property type="protein sequence ID" value="GIJ21042.1"/>
    <property type="molecule type" value="Genomic_DNA"/>
</dbReference>
<dbReference type="InterPro" id="IPR017871">
    <property type="entry name" value="ABC_transporter-like_CS"/>
</dbReference>
<dbReference type="RefSeq" id="WP_203996210.1">
    <property type="nucleotide sequence ID" value="NZ_BOPB01000009.1"/>
</dbReference>
<dbReference type="SUPFAM" id="SSF52540">
    <property type="entry name" value="P-loop containing nucleoside triphosphate hydrolases"/>
    <property type="match status" value="1"/>
</dbReference>
<dbReference type="SUPFAM" id="SSF90123">
    <property type="entry name" value="ABC transporter transmembrane region"/>
    <property type="match status" value="1"/>
</dbReference>
<accession>A0ABQ4ISY9</accession>